<accession>A0A4Y2BLP5</accession>
<evidence type="ECO:0000313" key="1">
    <source>
        <dbReference type="EMBL" id="GBL92156.1"/>
    </source>
</evidence>
<feature type="non-terminal residue" evidence="1">
    <location>
        <position position="1"/>
    </location>
</feature>
<organism evidence="1 2">
    <name type="scientific">Araneus ventricosus</name>
    <name type="common">Orbweaver spider</name>
    <name type="synonym">Epeira ventricosa</name>
    <dbReference type="NCBI Taxonomy" id="182803"/>
    <lineage>
        <taxon>Eukaryota</taxon>
        <taxon>Metazoa</taxon>
        <taxon>Ecdysozoa</taxon>
        <taxon>Arthropoda</taxon>
        <taxon>Chelicerata</taxon>
        <taxon>Arachnida</taxon>
        <taxon>Araneae</taxon>
        <taxon>Araneomorphae</taxon>
        <taxon>Entelegynae</taxon>
        <taxon>Araneoidea</taxon>
        <taxon>Araneidae</taxon>
        <taxon>Araneus</taxon>
    </lineage>
</organism>
<reference evidence="1 2" key="1">
    <citation type="journal article" date="2019" name="Sci. Rep.">
        <title>Orb-weaving spider Araneus ventricosus genome elucidates the spidroin gene catalogue.</title>
        <authorList>
            <person name="Kono N."/>
            <person name="Nakamura H."/>
            <person name="Ohtoshi R."/>
            <person name="Moran D.A.P."/>
            <person name="Shinohara A."/>
            <person name="Yoshida Y."/>
            <person name="Fujiwara M."/>
            <person name="Mori M."/>
            <person name="Tomita M."/>
            <person name="Arakawa K."/>
        </authorList>
    </citation>
    <scope>NUCLEOTIDE SEQUENCE [LARGE SCALE GENOMIC DNA]</scope>
</reference>
<proteinExistence type="predicted"/>
<keyword evidence="2" id="KW-1185">Reference proteome</keyword>
<gene>
    <name evidence="1" type="ORF">AVEN_140774_1</name>
</gene>
<sequence>SLKRAFWKDTTWALQPVWSFNRLKWNTALTLNPEALSLLAPLKPGLLEG</sequence>
<evidence type="ECO:0000313" key="2">
    <source>
        <dbReference type="Proteomes" id="UP000499080"/>
    </source>
</evidence>
<dbReference type="Proteomes" id="UP000499080">
    <property type="component" value="Unassembled WGS sequence"/>
</dbReference>
<protein>
    <submittedName>
        <fullName evidence="1">Uncharacterized protein</fullName>
    </submittedName>
</protein>
<comment type="caution">
    <text evidence="1">The sequence shown here is derived from an EMBL/GenBank/DDBJ whole genome shotgun (WGS) entry which is preliminary data.</text>
</comment>
<dbReference type="EMBL" id="BGPR01083631">
    <property type="protein sequence ID" value="GBL92156.1"/>
    <property type="molecule type" value="Genomic_DNA"/>
</dbReference>
<dbReference type="AlphaFoldDB" id="A0A4Y2BLP5"/>
<name>A0A4Y2BLP5_ARAVE</name>